<gene>
    <name evidence="1" type="ORF">LCGC14_0846450</name>
</gene>
<sequence>MSYICDSCGKTEKLAPTKKGEHLCRICMVKKSLKPKIDFCCRCMTITPHDLYGYRGRRKGEYYSECKRCKIKTDVKNCPTKEDLIGHRKVDLIHEYDNNKVIDYGN</sequence>
<name>A0A0F9PWT4_9ZZZZ</name>
<comment type="caution">
    <text evidence="1">The sequence shown here is derived from an EMBL/GenBank/DDBJ whole genome shotgun (WGS) entry which is preliminary data.</text>
</comment>
<reference evidence="1" key="1">
    <citation type="journal article" date="2015" name="Nature">
        <title>Complex archaea that bridge the gap between prokaryotes and eukaryotes.</title>
        <authorList>
            <person name="Spang A."/>
            <person name="Saw J.H."/>
            <person name="Jorgensen S.L."/>
            <person name="Zaremba-Niedzwiedzka K."/>
            <person name="Martijn J."/>
            <person name="Lind A.E."/>
            <person name="van Eijk R."/>
            <person name="Schleper C."/>
            <person name="Guy L."/>
            <person name="Ettema T.J."/>
        </authorList>
    </citation>
    <scope>NUCLEOTIDE SEQUENCE</scope>
</reference>
<dbReference type="EMBL" id="LAZR01002503">
    <property type="protein sequence ID" value="KKN29192.1"/>
    <property type="molecule type" value="Genomic_DNA"/>
</dbReference>
<protein>
    <submittedName>
        <fullName evidence="1">Uncharacterized protein</fullName>
    </submittedName>
</protein>
<proteinExistence type="predicted"/>
<evidence type="ECO:0000313" key="1">
    <source>
        <dbReference type="EMBL" id="KKN29192.1"/>
    </source>
</evidence>
<organism evidence="1">
    <name type="scientific">marine sediment metagenome</name>
    <dbReference type="NCBI Taxonomy" id="412755"/>
    <lineage>
        <taxon>unclassified sequences</taxon>
        <taxon>metagenomes</taxon>
        <taxon>ecological metagenomes</taxon>
    </lineage>
</organism>
<accession>A0A0F9PWT4</accession>
<dbReference type="AlphaFoldDB" id="A0A0F9PWT4"/>